<accession>A0A1R4JZU2</accession>
<dbReference type="RefSeq" id="WP_245232137.1">
    <property type="nucleotide sequence ID" value="NZ_FUKP01000073.1"/>
</dbReference>
<dbReference type="Proteomes" id="UP000196230">
    <property type="component" value="Unassembled WGS sequence"/>
</dbReference>
<proteinExistence type="predicted"/>
<protein>
    <submittedName>
        <fullName evidence="2">Uncharacterized protein</fullName>
    </submittedName>
</protein>
<evidence type="ECO:0000256" key="1">
    <source>
        <dbReference type="SAM" id="MobiDB-lite"/>
    </source>
</evidence>
<gene>
    <name evidence="2" type="ORF">FM125_11500</name>
</gene>
<dbReference type="AlphaFoldDB" id="A0A1R4JZU2"/>
<evidence type="ECO:0000313" key="3">
    <source>
        <dbReference type="Proteomes" id="UP000196230"/>
    </source>
</evidence>
<dbReference type="EMBL" id="FUKP01000073">
    <property type="protein sequence ID" value="SJN37293.1"/>
    <property type="molecule type" value="Genomic_DNA"/>
</dbReference>
<sequence length="294" mass="30560">MAAADTADRLPARRAARRCAGLALAALLALTGCAPGDDDGAGTSAPDGASASAGQDGDASADDAKPEPASEQEAADVVDQLDLGDRQDQRMAAAAAERAASFGFVRQRAATDEEISTTREDNAARLRDASRTTVEPSECKAPLNALDFSPILLDQEEVSRVDVGAGSFTGTGTVEVARLDGPARQRVEKHLQTVNTLLTDCSEMTMTVTEGDSTVDYVLTTEKPDLSDGTPAQSAITWTRHPASDEENTLTAQVLTATTADSVVMVSFVGQQAAGDKEFTIMAEEIVAAAERAG</sequence>
<feature type="region of interest" description="Disordered" evidence="1">
    <location>
        <begin position="35"/>
        <end position="75"/>
    </location>
</feature>
<feature type="compositionally biased region" description="Low complexity" evidence="1">
    <location>
        <begin position="35"/>
        <end position="58"/>
    </location>
</feature>
<reference evidence="2 3" key="1">
    <citation type="submission" date="2017-02" db="EMBL/GenBank/DDBJ databases">
        <authorList>
            <person name="Peterson S.W."/>
        </authorList>
    </citation>
    <scope>NUCLEOTIDE SEQUENCE [LARGE SCALE GENOMIC DNA]</scope>
    <source>
        <strain evidence="2 3">2B3F</strain>
    </source>
</reference>
<evidence type="ECO:0000313" key="2">
    <source>
        <dbReference type="EMBL" id="SJN37293.1"/>
    </source>
</evidence>
<name>A0A1R4JZU2_9MICC</name>
<organism evidence="2 3">
    <name type="scientific">Micrococcus lylae</name>
    <dbReference type="NCBI Taxonomy" id="1273"/>
    <lineage>
        <taxon>Bacteria</taxon>
        <taxon>Bacillati</taxon>
        <taxon>Actinomycetota</taxon>
        <taxon>Actinomycetes</taxon>
        <taxon>Micrococcales</taxon>
        <taxon>Micrococcaceae</taxon>
        <taxon>Micrococcus</taxon>
    </lineage>
</organism>